<dbReference type="InterPro" id="IPR036291">
    <property type="entry name" value="NAD(P)-bd_dom_sf"/>
</dbReference>
<evidence type="ECO:0000259" key="2">
    <source>
        <dbReference type="Pfam" id="PF01796"/>
    </source>
</evidence>
<dbReference type="Pfam" id="PF01796">
    <property type="entry name" value="OB_ChsH2_C"/>
    <property type="match status" value="1"/>
</dbReference>
<dbReference type="PANTHER" id="PTHR34075">
    <property type="entry name" value="BLR3430 PROTEIN"/>
    <property type="match status" value="1"/>
</dbReference>
<feature type="region of interest" description="Disordered" evidence="1">
    <location>
        <begin position="1"/>
        <end position="28"/>
    </location>
</feature>
<evidence type="ECO:0000256" key="1">
    <source>
        <dbReference type="SAM" id="MobiDB-lite"/>
    </source>
</evidence>
<accession>A0A398BUF2</accession>
<evidence type="ECO:0000259" key="3">
    <source>
        <dbReference type="Pfam" id="PF12172"/>
    </source>
</evidence>
<evidence type="ECO:0000313" key="5">
    <source>
        <dbReference type="Proteomes" id="UP000266649"/>
    </source>
</evidence>
<dbReference type="InterPro" id="IPR002878">
    <property type="entry name" value="ChsH2_C"/>
</dbReference>
<dbReference type="EMBL" id="QXXQ01000010">
    <property type="protein sequence ID" value="RID90836.1"/>
    <property type="molecule type" value="Genomic_DNA"/>
</dbReference>
<dbReference type="Proteomes" id="UP000266649">
    <property type="component" value="Unassembled WGS sequence"/>
</dbReference>
<dbReference type="SUPFAM" id="SSF50249">
    <property type="entry name" value="Nucleic acid-binding proteins"/>
    <property type="match status" value="1"/>
</dbReference>
<protein>
    <submittedName>
        <fullName evidence="4">SDR family NAD(P)-dependent oxidoreductase</fullName>
    </submittedName>
</protein>
<dbReference type="AlphaFoldDB" id="A0A398BUF2"/>
<proteinExistence type="predicted"/>
<reference evidence="4 5" key="1">
    <citation type="submission" date="2018-09" db="EMBL/GenBank/DDBJ databases">
        <title>Gemmobacter lutimaris sp. nov., a marine bacterium isolated from tidal flat.</title>
        <authorList>
            <person name="Lee D.W."/>
            <person name="Yoo Y."/>
            <person name="Kim J.-J."/>
            <person name="Kim B.S."/>
        </authorList>
    </citation>
    <scope>NUCLEOTIDE SEQUENCE [LARGE SCALE GENOMIC DNA]</scope>
    <source>
        <strain evidence="4 5">YJ-T1-11</strain>
    </source>
</reference>
<dbReference type="OrthoDB" id="7323764at2"/>
<gene>
    <name evidence="4" type="ORF">D2N39_16210</name>
</gene>
<evidence type="ECO:0000313" key="4">
    <source>
        <dbReference type="EMBL" id="RID90836.1"/>
    </source>
</evidence>
<sequence>MMAPLQPPRRKDPLKRTRLPLLPPGQRSRAAHHLTAAAAEGRFALPRCAACGTFHFPVREACPDCLSARIEMVEAPAGATVLSQTTAEVPADNYFRERAPWRVGLVKMDAGPTALVHLHPEGIAGSRVRLALMLDRAGQAVLYAGPEQKGADPMTDPQWREMTADPLHRRVLITDARSFAAPALAKALVAAGAREVRLGLPEAWKPFAAEKLTALPGVSVVPLDLGSERSVADHVRDYGGKTEIVINTADHMRPGGALGGSLTATRDAMEAVVFDPMRLAQALAPAMIGRGADGPTGAAAWVNLLSVHALAPSPALAGWSAAQAAALAWSHSLRADLAQGGVKLLNLFCGPTDSDWFQTWPQPKVGGAAVASAAVSGLKRGLEEMFVGDVAKDIQARLAANPKAVEREMRQG</sequence>
<dbReference type="Gene3D" id="6.10.30.10">
    <property type="match status" value="1"/>
</dbReference>
<dbReference type="Pfam" id="PF12172">
    <property type="entry name" value="zf-ChsH2"/>
    <property type="match status" value="1"/>
</dbReference>
<dbReference type="PANTHER" id="PTHR34075:SF5">
    <property type="entry name" value="BLR3430 PROTEIN"/>
    <property type="match status" value="1"/>
</dbReference>
<dbReference type="InterPro" id="IPR012340">
    <property type="entry name" value="NA-bd_OB-fold"/>
</dbReference>
<feature type="domain" description="ChsH2 C-terminal OB-fold" evidence="2">
    <location>
        <begin position="73"/>
        <end position="130"/>
    </location>
</feature>
<dbReference type="Gene3D" id="3.40.50.720">
    <property type="entry name" value="NAD(P)-binding Rossmann-like Domain"/>
    <property type="match status" value="1"/>
</dbReference>
<comment type="caution">
    <text evidence="4">The sequence shown here is derived from an EMBL/GenBank/DDBJ whole genome shotgun (WGS) entry which is preliminary data.</text>
</comment>
<dbReference type="InterPro" id="IPR052513">
    <property type="entry name" value="Thioester_dehydratase-like"/>
</dbReference>
<organism evidence="4 5">
    <name type="scientific">Gemmobacter lutimaris</name>
    <dbReference type="NCBI Taxonomy" id="2306023"/>
    <lineage>
        <taxon>Bacteria</taxon>
        <taxon>Pseudomonadati</taxon>
        <taxon>Pseudomonadota</taxon>
        <taxon>Alphaproteobacteria</taxon>
        <taxon>Rhodobacterales</taxon>
        <taxon>Paracoccaceae</taxon>
        <taxon>Gemmobacter</taxon>
    </lineage>
</organism>
<dbReference type="InterPro" id="IPR002347">
    <property type="entry name" value="SDR_fam"/>
</dbReference>
<dbReference type="SUPFAM" id="SSF51735">
    <property type="entry name" value="NAD(P)-binding Rossmann-fold domains"/>
    <property type="match status" value="1"/>
</dbReference>
<feature type="domain" description="ChsH2 rubredoxin-like zinc ribbon" evidence="3">
    <location>
        <begin position="36"/>
        <end position="70"/>
    </location>
</feature>
<dbReference type="Pfam" id="PF00106">
    <property type="entry name" value="adh_short"/>
    <property type="match status" value="1"/>
</dbReference>
<name>A0A398BUF2_9RHOB</name>
<keyword evidence="5" id="KW-1185">Reference proteome</keyword>
<dbReference type="InterPro" id="IPR022002">
    <property type="entry name" value="ChsH2_Znr"/>
</dbReference>